<sequence>MPSIRSILSPVSRRPRRVLMIARPAPTVAS</sequence>
<dbReference type="EMBL" id="GBRH01184588">
    <property type="protein sequence ID" value="JAE13308.1"/>
    <property type="molecule type" value="Transcribed_RNA"/>
</dbReference>
<evidence type="ECO:0000313" key="1">
    <source>
        <dbReference type="EMBL" id="JAE13308.1"/>
    </source>
</evidence>
<proteinExistence type="predicted"/>
<accession>A0A0A9FY44</accession>
<name>A0A0A9FY44_ARUDO</name>
<organism evidence="1">
    <name type="scientific">Arundo donax</name>
    <name type="common">Giant reed</name>
    <name type="synonym">Donax arundinaceus</name>
    <dbReference type="NCBI Taxonomy" id="35708"/>
    <lineage>
        <taxon>Eukaryota</taxon>
        <taxon>Viridiplantae</taxon>
        <taxon>Streptophyta</taxon>
        <taxon>Embryophyta</taxon>
        <taxon>Tracheophyta</taxon>
        <taxon>Spermatophyta</taxon>
        <taxon>Magnoliopsida</taxon>
        <taxon>Liliopsida</taxon>
        <taxon>Poales</taxon>
        <taxon>Poaceae</taxon>
        <taxon>PACMAD clade</taxon>
        <taxon>Arundinoideae</taxon>
        <taxon>Arundineae</taxon>
        <taxon>Arundo</taxon>
    </lineage>
</organism>
<protein>
    <submittedName>
        <fullName evidence="1">Uncharacterized protein</fullName>
    </submittedName>
</protein>
<dbReference type="AlphaFoldDB" id="A0A0A9FY44"/>
<reference evidence="1" key="2">
    <citation type="journal article" date="2015" name="Data Brief">
        <title>Shoot transcriptome of the giant reed, Arundo donax.</title>
        <authorList>
            <person name="Barrero R.A."/>
            <person name="Guerrero F.D."/>
            <person name="Moolhuijzen P."/>
            <person name="Goolsby J.A."/>
            <person name="Tidwell J."/>
            <person name="Bellgard S.E."/>
            <person name="Bellgard M.I."/>
        </authorList>
    </citation>
    <scope>NUCLEOTIDE SEQUENCE</scope>
    <source>
        <tissue evidence="1">Shoot tissue taken approximately 20 cm above the soil surface</tissue>
    </source>
</reference>
<reference evidence="1" key="1">
    <citation type="submission" date="2014-09" db="EMBL/GenBank/DDBJ databases">
        <authorList>
            <person name="Magalhaes I.L.F."/>
            <person name="Oliveira U."/>
            <person name="Santos F.R."/>
            <person name="Vidigal T.H.D.A."/>
            <person name="Brescovit A.D."/>
            <person name="Santos A.J."/>
        </authorList>
    </citation>
    <scope>NUCLEOTIDE SEQUENCE</scope>
    <source>
        <tissue evidence="1">Shoot tissue taken approximately 20 cm above the soil surface</tissue>
    </source>
</reference>